<name>A0A553NIW4_9TELE</name>
<comment type="caution">
    <text evidence="1">The sequence shown here is derived from an EMBL/GenBank/DDBJ whole genome shotgun (WGS) entry which is preliminary data.</text>
</comment>
<dbReference type="EMBL" id="SRMA01026927">
    <property type="protein sequence ID" value="TRY65374.1"/>
    <property type="molecule type" value="Genomic_DNA"/>
</dbReference>
<feature type="non-terminal residue" evidence="1">
    <location>
        <position position="90"/>
    </location>
</feature>
<dbReference type="AlphaFoldDB" id="A0A553NIW4"/>
<proteinExistence type="predicted"/>
<reference evidence="1 2" key="1">
    <citation type="journal article" date="2019" name="Sci. Data">
        <title>Hybrid genome assembly and annotation of Danionella translucida.</title>
        <authorList>
            <person name="Kadobianskyi M."/>
            <person name="Schulze L."/>
            <person name="Schuelke M."/>
            <person name="Judkewitz B."/>
        </authorList>
    </citation>
    <scope>NUCLEOTIDE SEQUENCE [LARGE SCALE GENOMIC DNA]</scope>
    <source>
        <strain evidence="1 2">Bolton</strain>
    </source>
</reference>
<protein>
    <submittedName>
        <fullName evidence="1">Uncharacterized protein</fullName>
    </submittedName>
</protein>
<dbReference type="STRING" id="623744.A0A553NIW4"/>
<dbReference type="Proteomes" id="UP000316079">
    <property type="component" value="Unassembled WGS sequence"/>
</dbReference>
<organism evidence="1 2">
    <name type="scientific">Danionella cerebrum</name>
    <dbReference type="NCBI Taxonomy" id="2873325"/>
    <lineage>
        <taxon>Eukaryota</taxon>
        <taxon>Metazoa</taxon>
        <taxon>Chordata</taxon>
        <taxon>Craniata</taxon>
        <taxon>Vertebrata</taxon>
        <taxon>Euteleostomi</taxon>
        <taxon>Actinopterygii</taxon>
        <taxon>Neopterygii</taxon>
        <taxon>Teleostei</taxon>
        <taxon>Ostariophysi</taxon>
        <taxon>Cypriniformes</taxon>
        <taxon>Danionidae</taxon>
        <taxon>Danioninae</taxon>
        <taxon>Danionella</taxon>
    </lineage>
</organism>
<evidence type="ECO:0000313" key="2">
    <source>
        <dbReference type="Proteomes" id="UP000316079"/>
    </source>
</evidence>
<keyword evidence="2" id="KW-1185">Reference proteome</keyword>
<gene>
    <name evidence="1" type="ORF">DNTS_013776</name>
</gene>
<accession>A0A553NIW4</accession>
<evidence type="ECO:0000313" key="1">
    <source>
        <dbReference type="EMBL" id="TRY65374.1"/>
    </source>
</evidence>
<sequence>MSGNGNPCHSPGGLGTPLGGFPMPHYPYFFPHMLGGLSPPPLPGLPVSGYSTPSPAIKYDKRKSFGVFSAQFSGSSSFASADCYMTNRLS</sequence>